<keyword evidence="1" id="KW-1133">Transmembrane helix</keyword>
<dbReference type="EMBL" id="MLJW01004752">
    <property type="protein sequence ID" value="OIQ69395.1"/>
    <property type="molecule type" value="Genomic_DNA"/>
</dbReference>
<accession>A0A1J5PVT7</accession>
<dbReference type="AlphaFoldDB" id="A0A1J5PVT7"/>
<keyword evidence="1" id="KW-0472">Membrane</keyword>
<reference evidence="2" key="1">
    <citation type="submission" date="2016-10" db="EMBL/GenBank/DDBJ databases">
        <title>Sequence of Gallionella enrichment culture.</title>
        <authorList>
            <person name="Poehlein A."/>
            <person name="Muehling M."/>
            <person name="Daniel R."/>
        </authorList>
    </citation>
    <scope>NUCLEOTIDE SEQUENCE</scope>
</reference>
<gene>
    <name evidence="2" type="ORF">GALL_490040</name>
</gene>
<proteinExistence type="predicted"/>
<keyword evidence="1" id="KW-0812">Transmembrane</keyword>
<comment type="caution">
    <text evidence="2">The sequence shown here is derived from an EMBL/GenBank/DDBJ whole genome shotgun (WGS) entry which is preliminary data.</text>
</comment>
<protein>
    <submittedName>
        <fullName evidence="2">Uncharacterized protein</fullName>
    </submittedName>
</protein>
<name>A0A1J5PVT7_9ZZZZ</name>
<evidence type="ECO:0000313" key="2">
    <source>
        <dbReference type="EMBL" id="OIQ69395.1"/>
    </source>
</evidence>
<sequence>MNRRTVFFRHLGYVFYMLGDFVAGSFLFIYRGGDILYSFICLKYRLSRLHQHRFHAFQAVLAGLE</sequence>
<evidence type="ECO:0000256" key="1">
    <source>
        <dbReference type="SAM" id="Phobius"/>
    </source>
</evidence>
<feature type="transmembrane region" description="Helical" evidence="1">
    <location>
        <begin position="12"/>
        <end position="30"/>
    </location>
</feature>
<organism evidence="2">
    <name type="scientific">mine drainage metagenome</name>
    <dbReference type="NCBI Taxonomy" id="410659"/>
    <lineage>
        <taxon>unclassified sequences</taxon>
        <taxon>metagenomes</taxon>
        <taxon>ecological metagenomes</taxon>
    </lineage>
</organism>